<dbReference type="RefSeq" id="WP_104968429.1">
    <property type="nucleotide sequence ID" value="NZ_CP025536.1"/>
</dbReference>
<dbReference type="EMBL" id="CP025536">
    <property type="protein sequence ID" value="AUW97110.1"/>
    <property type="molecule type" value="Genomic_DNA"/>
</dbReference>
<protein>
    <submittedName>
        <fullName evidence="1">Uncharacterized protein</fullName>
    </submittedName>
</protein>
<dbReference type="AlphaFoldDB" id="A0A2L0D622"/>
<reference evidence="1 2" key="2">
    <citation type="submission" date="2018-02" db="EMBL/GenBank/DDBJ databases">
        <title>Whole genome sequencing analysis of Streptococcus pluranimalium isolated from cattle infected mastitis in China.</title>
        <authorList>
            <person name="Zhang J.-R."/>
            <person name="Hu G.-Z."/>
        </authorList>
    </citation>
    <scope>NUCLEOTIDE SEQUENCE [LARGE SCALE GENOMIC DNA]</scope>
    <source>
        <strain evidence="1 2">TH11417</strain>
    </source>
</reference>
<keyword evidence="2" id="KW-1185">Reference proteome</keyword>
<dbReference type="Proteomes" id="UP000238956">
    <property type="component" value="Chromosome"/>
</dbReference>
<accession>A0A2L0D622</accession>
<proteinExistence type="predicted"/>
<dbReference type="OrthoDB" id="2223244at2"/>
<sequence>MNAYLERLLLDFPAEAIFYDGKYFQVKSYGEDLYALEISEPGPCGDKTPHPLLKFTYQGNNIGYRYFADFVVNPIMTVYATEENLPFFQESMLKILSRFKNVFPEK</sequence>
<reference evidence="1 2" key="1">
    <citation type="submission" date="2017-12" db="EMBL/GenBank/DDBJ databases">
        <authorList>
            <person name="Hurst M.R.H."/>
        </authorList>
    </citation>
    <scope>NUCLEOTIDE SEQUENCE [LARGE SCALE GENOMIC DNA]</scope>
    <source>
        <strain evidence="1 2">TH11417</strain>
    </source>
</reference>
<gene>
    <name evidence="1" type="ORF">C0J00_08355</name>
</gene>
<organism evidence="1 2">
    <name type="scientific">Streptococcus pluranimalium</name>
    <dbReference type="NCBI Taxonomy" id="82348"/>
    <lineage>
        <taxon>Bacteria</taxon>
        <taxon>Bacillati</taxon>
        <taxon>Bacillota</taxon>
        <taxon>Bacilli</taxon>
        <taxon>Lactobacillales</taxon>
        <taxon>Streptococcaceae</taxon>
        <taxon>Streptococcus</taxon>
    </lineage>
</organism>
<evidence type="ECO:0000313" key="1">
    <source>
        <dbReference type="EMBL" id="AUW97110.1"/>
    </source>
</evidence>
<dbReference type="KEGG" id="splr:C0J00_08355"/>
<name>A0A2L0D622_9STRE</name>
<dbReference type="GeneID" id="98393914"/>
<evidence type="ECO:0000313" key="2">
    <source>
        <dbReference type="Proteomes" id="UP000238956"/>
    </source>
</evidence>